<sequence length="89" mass="9493">MVSGLGLEETELRLGLELPGGGKGEGTNKRGLEETIDLKLQMPSDVGESEVALESFDNMVKKRPNPMNIASWSNGGGVHPEKPSVPNYA</sequence>
<gene>
    <name evidence="2" type="ORF">ZIOFF_064762</name>
</gene>
<proteinExistence type="predicted"/>
<keyword evidence="3" id="KW-1185">Reference proteome</keyword>
<protein>
    <submittedName>
        <fullName evidence="2">Uncharacterized protein</fullName>
    </submittedName>
</protein>
<organism evidence="2 3">
    <name type="scientific">Zingiber officinale</name>
    <name type="common">Ginger</name>
    <name type="synonym">Amomum zingiber</name>
    <dbReference type="NCBI Taxonomy" id="94328"/>
    <lineage>
        <taxon>Eukaryota</taxon>
        <taxon>Viridiplantae</taxon>
        <taxon>Streptophyta</taxon>
        <taxon>Embryophyta</taxon>
        <taxon>Tracheophyta</taxon>
        <taxon>Spermatophyta</taxon>
        <taxon>Magnoliopsida</taxon>
        <taxon>Liliopsida</taxon>
        <taxon>Zingiberales</taxon>
        <taxon>Zingiberaceae</taxon>
        <taxon>Zingiber</taxon>
    </lineage>
</organism>
<comment type="caution">
    <text evidence="2">The sequence shown here is derived from an EMBL/GenBank/DDBJ whole genome shotgun (WGS) entry which is preliminary data.</text>
</comment>
<accession>A0A8J5EWE2</accession>
<evidence type="ECO:0000256" key="1">
    <source>
        <dbReference type="SAM" id="MobiDB-lite"/>
    </source>
</evidence>
<name>A0A8J5EWE2_ZINOF</name>
<feature type="region of interest" description="Disordered" evidence="1">
    <location>
        <begin position="67"/>
        <end position="89"/>
    </location>
</feature>
<reference evidence="2 3" key="1">
    <citation type="submission" date="2020-08" db="EMBL/GenBank/DDBJ databases">
        <title>Plant Genome Project.</title>
        <authorList>
            <person name="Zhang R.-G."/>
        </authorList>
    </citation>
    <scope>NUCLEOTIDE SEQUENCE [LARGE SCALE GENOMIC DNA]</scope>
    <source>
        <tissue evidence="2">Rhizome</tissue>
    </source>
</reference>
<dbReference type="EMBL" id="JACMSC010000018">
    <property type="protein sequence ID" value="KAG6475534.1"/>
    <property type="molecule type" value="Genomic_DNA"/>
</dbReference>
<evidence type="ECO:0000313" key="3">
    <source>
        <dbReference type="Proteomes" id="UP000734854"/>
    </source>
</evidence>
<dbReference type="AlphaFoldDB" id="A0A8J5EWE2"/>
<evidence type="ECO:0000313" key="2">
    <source>
        <dbReference type="EMBL" id="KAG6475534.1"/>
    </source>
</evidence>
<dbReference type="Proteomes" id="UP000734854">
    <property type="component" value="Unassembled WGS sequence"/>
</dbReference>